<dbReference type="SUPFAM" id="SSF50956">
    <property type="entry name" value="Thermostable phytase (3-phytase)"/>
    <property type="match status" value="1"/>
</dbReference>
<name>A0ABT1YTZ9_9BACL</name>
<feature type="signal peptide" evidence="1">
    <location>
        <begin position="1"/>
        <end position="24"/>
    </location>
</feature>
<feature type="chain" id="PRO_5045326962" evidence="1">
    <location>
        <begin position="25"/>
        <end position="462"/>
    </location>
</feature>
<comment type="caution">
    <text evidence="3">The sequence shown here is derived from an EMBL/GenBank/DDBJ whole genome shotgun (WGS) entry which is preliminary data.</text>
</comment>
<dbReference type="Gene3D" id="3.30.457.10">
    <property type="entry name" value="Copper amine oxidase-like, N-terminal domain"/>
    <property type="match status" value="1"/>
</dbReference>
<evidence type="ECO:0000256" key="1">
    <source>
        <dbReference type="SAM" id="SignalP"/>
    </source>
</evidence>
<accession>A0ABT1YTZ9</accession>
<dbReference type="EMBL" id="JANQBD010000028">
    <property type="protein sequence ID" value="MCR8635460.1"/>
    <property type="molecule type" value="Genomic_DNA"/>
</dbReference>
<dbReference type="InterPro" id="IPR011042">
    <property type="entry name" value="6-blade_b-propeller_TolB-like"/>
</dbReference>
<keyword evidence="4" id="KW-1185">Reference proteome</keyword>
<dbReference type="Gene3D" id="2.120.10.30">
    <property type="entry name" value="TolB, C-terminal domain"/>
    <property type="match status" value="1"/>
</dbReference>
<protein>
    <submittedName>
        <fullName evidence="3">Phytase</fullName>
    </submittedName>
</protein>
<dbReference type="Pfam" id="PF02333">
    <property type="entry name" value="Phytase"/>
    <property type="match status" value="1"/>
</dbReference>
<reference evidence="3 4" key="1">
    <citation type="submission" date="2022-08" db="EMBL/GenBank/DDBJ databases">
        <title>Paenibacillus endoradicis sp. nov., Paenibacillus radicibacter sp. nov and Paenibacillus pararadicis sp. nov., three cold-adapted plant growth-promoting bacteria isolated from root of Larix gmelinii in Great Khingan.</title>
        <authorList>
            <person name="Xue H."/>
        </authorList>
    </citation>
    <scope>NUCLEOTIDE SEQUENCE [LARGE SCALE GENOMIC DNA]</scope>
    <source>
        <strain evidence="3 4">N5-1-1-5</strain>
    </source>
</reference>
<gene>
    <name evidence="3" type="ORF">NV381_30075</name>
</gene>
<sequence>MKLLKSISALAILSTTLFYSTAFAADYEPLREILQSNGASVVWDANTNSVLFKLRNGKAGSITIGSDEYTIGSKTGKMQAKAALIKGVANVSPDLVKILKLENAGGVKLDLAKQSDEKLFTVTADVETDAVDTGKDAADDPSIWVNPTDPAKSRIIATNKGGGVLVYDLSGKQLYSYPVGKVNNIDVRYDFPLAGKKIDITATTNRSSNTVDIFAINPETGELTNIVGDKIKSKMPEVYGFSLYHSLKSGKFYALVLGHDGEFEQWELADNGSGKINGKLVRELSLGTISEGLVADDEYGYMYFSEENIAIWKFDAEPTGGLLPVGRVDVADGARLTTDIEGLTIYYANDGKGYLIASSQGSDRYVLYSREGNNSYVASFQVGDGKYDGTSETDGIDVLSFGLGKQFPNGIFITQDDENITDGKTYNQNFKIVPWDKIADGAPTPLLKDNKVDPRSLVPRSR</sequence>
<evidence type="ECO:0000259" key="2">
    <source>
        <dbReference type="PROSITE" id="PS51662"/>
    </source>
</evidence>
<proteinExistence type="predicted"/>
<evidence type="ECO:0000313" key="4">
    <source>
        <dbReference type="Proteomes" id="UP001300012"/>
    </source>
</evidence>
<dbReference type="InterPro" id="IPR036582">
    <property type="entry name" value="Mao_N_sf"/>
</dbReference>
<dbReference type="RefSeq" id="WP_258217010.1">
    <property type="nucleotide sequence ID" value="NZ_JANQBD010000028.1"/>
</dbReference>
<dbReference type="Pfam" id="PF07833">
    <property type="entry name" value="Cu_amine_oxidN1"/>
    <property type="match status" value="1"/>
</dbReference>
<feature type="domain" description="BPP" evidence="2">
    <location>
        <begin position="112"/>
        <end position="442"/>
    </location>
</feature>
<dbReference type="InterPro" id="IPR012854">
    <property type="entry name" value="Cu_amine_oxidase-like_N"/>
</dbReference>
<dbReference type="Proteomes" id="UP001300012">
    <property type="component" value="Unassembled WGS sequence"/>
</dbReference>
<dbReference type="PROSITE" id="PS51662">
    <property type="entry name" value="BP_PHYTASE"/>
    <property type="match status" value="1"/>
</dbReference>
<keyword evidence="1" id="KW-0732">Signal</keyword>
<dbReference type="InterPro" id="IPR003431">
    <property type="entry name" value="B-propeller_Phytase"/>
</dbReference>
<evidence type="ECO:0000313" key="3">
    <source>
        <dbReference type="EMBL" id="MCR8635460.1"/>
    </source>
</evidence>
<organism evidence="3 4">
    <name type="scientific">Paenibacillus radicis</name>
    <name type="common">ex Xue et al. 2023</name>
    <dbReference type="NCBI Taxonomy" id="2972489"/>
    <lineage>
        <taxon>Bacteria</taxon>
        <taxon>Bacillati</taxon>
        <taxon>Bacillota</taxon>
        <taxon>Bacilli</taxon>
        <taxon>Bacillales</taxon>
        <taxon>Paenibacillaceae</taxon>
        <taxon>Paenibacillus</taxon>
    </lineage>
</organism>